<proteinExistence type="predicted"/>
<feature type="compositionally biased region" description="Basic and acidic residues" evidence="1">
    <location>
        <begin position="325"/>
        <end position="339"/>
    </location>
</feature>
<dbReference type="RefSeq" id="WP_058511052.1">
    <property type="nucleotide sequence ID" value="NZ_LNYY01000019.1"/>
</dbReference>
<evidence type="ECO:0000256" key="1">
    <source>
        <dbReference type="SAM" id="MobiDB-lite"/>
    </source>
</evidence>
<accession>A0A0W0ZJC3</accession>
<dbReference type="EMBL" id="LNYY01000019">
    <property type="protein sequence ID" value="KTD69097.1"/>
    <property type="molecule type" value="Genomic_DNA"/>
</dbReference>
<feature type="region of interest" description="Disordered" evidence="1">
    <location>
        <begin position="310"/>
        <end position="357"/>
    </location>
</feature>
<dbReference type="Proteomes" id="UP000054926">
    <property type="component" value="Unassembled WGS sequence"/>
</dbReference>
<gene>
    <name evidence="2" type="ORF">Lste_2255</name>
</gene>
<protein>
    <submittedName>
        <fullName evidence="2">Uncharacterized protein</fullName>
    </submittedName>
</protein>
<name>A0A0W0ZJC3_9GAMM</name>
<dbReference type="AlphaFoldDB" id="A0A0W0ZJC3"/>
<organism evidence="2 3">
    <name type="scientific">Legionella steelei</name>
    <dbReference type="NCBI Taxonomy" id="947033"/>
    <lineage>
        <taxon>Bacteria</taxon>
        <taxon>Pseudomonadati</taxon>
        <taxon>Pseudomonadota</taxon>
        <taxon>Gammaproteobacteria</taxon>
        <taxon>Legionellales</taxon>
        <taxon>Legionellaceae</taxon>
        <taxon>Legionella</taxon>
    </lineage>
</organism>
<evidence type="ECO:0000313" key="3">
    <source>
        <dbReference type="Proteomes" id="UP000054926"/>
    </source>
</evidence>
<reference evidence="2 3" key="1">
    <citation type="submission" date="2015-11" db="EMBL/GenBank/DDBJ databases">
        <title>Genomic analysis of 38 Legionella species identifies large and diverse effector repertoires.</title>
        <authorList>
            <person name="Burstein D."/>
            <person name="Amaro F."/>
            <person name="Zusman T."/>
            <person name="Lifshitz Z."/>
            <person name="Cohen O."/>
            <person name="Gilbert J.A."/>
            <person name="Pupko T."/>
            <person name="Shuman H.A."/>
            <person name="Segal G."/>
        </authorList>
    </citation>
    <scope>NUCLEOTIDE SEQUENCE [LARGE SCALE GENOMIC DNA]</scope>
    <source>
        <strain evidence="2 3">IMVS3376</strain>
    </source>
</reference>
<dbReference type="PATRIC" id="fig|947033.5.peg.2393"/>
<comment type="caution">
    <text evidence="2">The sequence shown here is derived from an EMBL/GenBank/DDBJ whole genome shotgun (WGS) entry which is preliminary data.</text>
</comment>
<keyword evidence="3" id="KW-1185">Reference proteome</keyword>
<dbReference type="OrthoDB" id="5653377at2"/>
<sequence length="524" mass="58487">MPKVIGPKNGKYITASFDSKDKKDNSKSRFPSLKTTKDLVLLSIKGNEYCAGEYLEAIVQQAVATHQTTSDSPDVKGKTTFLIADEIYWHNLKKTPEDAEAVLKQQALELGESYFEKNLSAFLAPLGLTPEVFNDTCHNKSMDEKIAIINQLAVDKGKNFEIVRWHTWVSQNGFEKTSSEIMPLYTSVEGLKLSIDKSVDEFARRHAQEEGGINLWRDRSRNYLTQESPSIMLLAASLGYNFIIYPGSILPPFVATKEYFVVEKHVPHIEKGRNIVEPCHHDKHSIHVDKPSLLVNWLEVNFKRSHENLATNGAKAPQNAPKAGKVAEAEKTKRVKEEEHIEQEEEHIEKEKTEGELNDEGGQQIVVANTDKLSNALLSFFSPRSRKKAFAGTVSTLSGTQSDEPVVTDLVTRGVEKEKTVQSMTKQEMASSVVTGIGRALQEDALLSRGRRAGMQLTESPLAQVFAGITQGVLAADLPASEKVAILTEIVDNFLEHHIMNPHIINPHLDHRLSPEDRPRARLE</sequence>
<evidence type="ECO:0000313" key="2">
    <source>
        <dbReference type="EMBL" id="KTD69097.1"/>
    </source>
</evidence>